<feature type="domain" description="CCHC-type" evidence="3">
    <location>
        <begin position="111"/>
        <end position="126"/>
    </location>
</feature>
<feature type="region of interest" description="Disordered" evidence="2">
    <location>
        <begin position="22"/>
        <end position="108"/>
    </location>
</feature>
<feature type="compositionally biased region" description="Polar residues" evidence="2">
    <location>
        <begin position="86"/>
        <end position="103"/>
    </location>
</feature>
<reference evidence="4" key="1">
    <citation type="submission" date="2025-08" db="UniProtKB">
        <authorList>
            <consortium name="Ensembl"/>
        </authorList>
    </citation>
    <scope>IDENTIFICATION</scope>
</reference>
<dbReference type="PANTHER" id="PTHR23095">
    <property type="entry name" value="PARANEOPLASTIC ANTIGEN"/>
    <property type="match status" value="1"/>
</dbReference>
<proteinExistence type="predicted"/>
<name>A0A8C6SWF4_9GOBI</name>
<accession>A0A8C6SWF4</accession>
<dbReference type="Gene3D" id="4.10.60.10">
    <property type="entry name" value="Zinc finger, CCHC-type"/>
    <property type="match status" value="1"/>
</dbReference>
<dbReference type="Proteomes" id="UP000694523">
    <property type="component" value="Unplaced"/>
</dbReference>
<dbReference type="PROSITE" id="PS50158">
    <property type="entry name" value="ZF_CCHC"/>
    <property type="match status" value="1"/>
</dbReference>
<dbReference type="Ensembl" id="ENSNMLT00000010758.1">
    <property type="protein sequence ID" value="ENSNMLP00000009512.1"/>
    <property type="gene ID" value="ENSNMLG00000006613.1"/>
</dbReference>
<dbReference type="PANTHER" id="PTHR23095:SF53">
    <property type="entry name" value="ZINC FINGER CCHC DOMAIN-CONTAINING PROTEIN 12-LIKE"/>
    <property type="match status" value="1"/>
</dbReference>
<reference evidence="4" key="2">
    <citation type="submission" date="2025-09" db="UniProtKB">
        <authorList>
            <consortium name="Ensembl"/>
        </authorList>
    </citation>
    <scope>IDENTIFICATION</scope>
</reference>
<organism evidence="4 5">
    <name type="scientific">Neogobius melanostomus</name>
    <name type="common">round goby</name>
    <dbReference type="NCBI Taxonomy" id="47308"/>
    <lineage>
        <taxon>Eukaryota</taxon>
        <taxon>Metazoa</taxon>
        <taxon>Chordata</taxon>
        <taxon>Craniata</taxon>
        <taxon>Vertebrata</taxon>
        <taxon>Euteleostomi</taxon>
        <taxon>Actinopterygii</taxon>
        <taxon>Neopterygii</taxon>
        <taxon>Teleostei</taxon>
        <taxon>Neoteleostei</taxon>
        <taxon>Acanthomorphata</taxon>
        <taxon>Gobiaria</taxon>
        <taxon>Gobiiformes</taxon>
        <taxon>Gobioidei</taxon>
        <taxon>Gobiidae</taxon>
        <taxon>Benthophilinae</taxon>
        <taxon>Neogobiini</taxon>
        <taxon>Neogobius</taxon>
    </lineage>
</organism>
<dbReference type="SUPFAM" id="SSF57756">
    <property type="entry name" value="Retrovirus zinc finger-like domains"/>
    <property type="match status" value="1"/>
</dbReference>
<evidence type="ECO:0000259" key="3">
    <source>
        <dbReference type="PROSITE" id="PS50158"/>
    </source>
</evidence>
<protein>
    <recommendedName>
        <fullName evidence="3">CCHC-type domain-containing protein</fullName>
    </recommendedName>
</protein>
<keyword evidence="5" id="KW-1185">Reference proteome</keyword>
<keyword evidence="1" id="KW-0863">Zinc-finger</keyword>
<evidence type="ECO:0000313" key="4">
    <source>
        <dbReference type="Ensembl" id="ENSNMLP00000009512.1"/>
    </source>
</evidence>
<dbReference type="GO" id="GO:0008270">
    <property type="term" value="F:zinc ion binding"/>
    <property type="evidence" value="ECO:0007669"/>
    <property type="project" value="UniProtKB-KW"/>
</dbReference>
<feature type="compositionally biased region" description="Basic and acidic residues" evidence="2">
    <location>
        <begin position="22"/>
        <end position="31"/>
    </location>
</feature>
<feature type="compositionally biased region" description="Basic and acidic residues" evidence="2">
    <location>
        <begin position="61"/>
        <end position="70"/>
    </location>
</feature>
<dbReference type="InterPro" id="IPR036875">
    <property type="entry name" value="Znf_CCHC_sf"/>
</dbReference>
<evidence type="ECO:0000256" key="1">
    <source>
        <dbReference type="PROSITE-ProRule" id="PRU00047"/>
    </source>
</evidence>
<feature type="compositionally biased region" description="Basic residues" evidence="2">
    <location>
        <begin position="32"/>
        <end position="43"/>
    </location>
</feature>
<evidence type="ECO:0000256" key="2">
    <source>
        <dbReference type="SAM" id="MobiDB-lite"/>
    </source>
</evidence>
<evidence type="ECO:0000313" key="5">
    <source>
        <dbReference type="Proteomes" id="UP000694523"/>
    </source>
</evidence>
<dbReference type="AlphaFoldDB" id="A0A8C6SWF4"/>
<dbReference type="InterPro" id="IPR026523">
    <property type="entry name" value="PNMA"/>
</dbReference>
<dbReference type="InterPro" id="IPR001878">
    <property type="entry name" value="Znf_CCHC"/>
</dbReference>
<dbReference type="GO" id="GO:0003676">
    <property type="term" value="F:nucleic acid binding"/>
    <property type="evidence" value="ECO:0007669"/>
    <property type="project" value="InterPro"/>
</dbReference>
<keyword evidence="1" id="KW-0479">Metal-binding</keyword>
<keyword evidence="1" id="KW-0862">Zinc</keyword>
<sequence length="156" mass="17786">MRPGDNPPAFAEFLLLLRTEEDRQQAKESLMKKHMGTKQHAHLHSQQACSCDHSESNAISEMKEQLEKLQKQMSLLLSRQQHDTPSKSQQPRPQKVTTENSGVSKPRPGFCFKCGEDGHIAPTCSNKANPALVQRKTKAFEQRLQRWDHNQSQQSN</sequence>